<dbReference type="PANTHER" id="PTHR39160:SF4">
    <property type="entry name" value="RESUSCITATION-PROMOTING FACTOR RPFB"/>
    <property type="match status" value="1"/>
</dbReference>
<feature type="signal peptide" evidence="4">
    <location>
        <begin position="1"/>
        <end position="26"/>
    </location>
</feature>
<dbReference type="Proteomes" id="UP000321425">
    <property type="component" value="Unassembled WGS sequence"/>
</dbReference>
<dbReference type="InterPro" id="IPR036908">
    <property type="entry name" value="RlpA-like_sf"/>
</dbReference>
<dbReference type="InterPro" id="IPR057309">
    <property type="entry name" value="PcsB_CC"/>
</dbReference>
<dbReference type="Pfam" id="PF06725">
    <property type="entry name" value="3D"/>
    <property type="match status" value="1"/>
</dbReference>
<reference evidence="8 9" key="1">
    <citation type="submission" date="2016-10" db="EMBL/GenBank/DDBJ databases">
        <authorList>
            <person name="de Groot N.N."/>
        </authorList>
    </citation>
    <scope>NUCLEOTIDE SEQUENCE [LARGE SCALE GENOMIC DNA]</scope>
    <source>
        <strain evidence="8 9">DSM 19182</strain>
    </source>
</reference>
<dbReference type="Pfam" id="PF24568">
    <property type="entry name" value="CC_PcsB"/>
    <property type="match status" value="1"/>
</dbReference>
<organism evidence="8 9">
    <name type="scientific">Alkalibacterium putridalgicola</name>
    <dbReference type="NCBI Taxonomy" id="426703"/>
    <lineage>
        <taxon>Bacteria</taxon>
        <taxon>Bacillati</taxon>
        <taxon>Bacillota</taxon>
        <taxon>Bacilli</taxon>
        <taxon>Lactobacillales</taxon>
        <taxon>Carnobacteriaceae</taxon>
        <taxon>Alkalibacterium</taxon>
    </lineage>
</organism>
<feature type="domain" description="Peptidoglycan hydrolase PcsB coiled-coil" evidence="6">
    <location>
        <begin position="88"/>
        <end position="156"/>
    </location>
</feature>
<evidence type="ECO:0000313" key="7">
    <source>
        <dbReference type="EMBL" id="GEK88517.1"/>
    </source>
</evidence>
<dbReference type="SUPFAM" id="SSF50685">
    <property type="entry name" value="Barwin-like endoglucanases"/>
    <property type="match status" value="1"/>
</dbReference>
<evidence type="ECO:0000256" key="4">
    <source>
        <dbReference type="SAM" id="SignalP"/>
    </source>
</evidence>
<gene>
    <name evidence="7" type="ORF">APU01nite_05560</name>
    <name evidence="8" type="ORF">SAMN04488100_11920</name>
</gene>
<dbReference type="Gene3D" id="6.10.250.3150">
    <property type="match status" value="1"/>
</dbReference>
<dbReference type="CDD" id="cd22786">
    <property type="entry name" value="DPBB_YuiC-like"/>
    <property type="match status" value="1"/>
</dbReference>
<dbReference type="GO" id="GO:0009254">
    <property type="term" value="P:peptidoglycan turnover"/>
    <property type="evidence" value="ECO:0007669"/>
    <property type="project" value="InterPro"/>
</dbReference>
<sequence length="375" mass="41386">MKKRLVSLAVIGLTFLQLNNAQPASAESLDTIKDQQEQTEKEIQSLQENVNTVIEEVNTLNETLVTLEETITEKETDIENTEKEILNQEEIVAARLEQASERLHSLQVNEMSQNIVLTLLESESISDMFNRALVLMRLTDAGNEQIELAEEEAQKLVALKEQLVDSRVELQGQQEEAVAQKDELDDKVASLQTMIMENQSELSSLVQREAEEVSRIEEARRAAREEAVLAAAEREAGEQEVSTSSSDKQAKAEQTVKTSAPKKAESKPASKKESKPAQTSGRTVRVQATGYSTQQPGLSSHTYMGIDLRVNPRVIAVDPSVIPLGSMVEVEGMGVYIAGDTGGAIHGNIIDIHFKTVAEALQWGRRNVTVRILNK</sequence>
<evidence type="ECO:0000313" key="8">
    <source>
        <dbReference type="EMBL" id="SEL99197.1"/>
    </source>
</evidence>
<dbReference type="GO" id="GO:0004553">
    <property type="term" value="F:hydrolase activity, hydrolyzing O-glycosyl compounds"/>
    <property type="evidence" value="ECO:0007669"/>
    <property type="project" value="InterPro"/>
</dbReference>
<feature type="coiled-coil region" evidence="2">
    <location>
        <begin position="29"/>
        <end position="91"/>
    </location>
</feature>
<feature type="compositionally biased region" description="Basic and acidic residues" evidence="3">
    <location>
        <begin position="262"/>
        <end position="275"/>
    </location>
</feature>
<dbReference type="STRING" id="426703.SAMN04488100_11920"/>
<protein>
    <submittedName>
        <fullName evidence="8">Cystine transport system substrate-binding protein</fullName>
    </submittedName>
    <submittedName>
        <fullName evidence="7">Peptidase M23</fullName>
    </submittedName>
</protein>
<evidence type="ECO:0000256" key="2">
    <source>
        <dbReference type="SAM" id="Coils"/>
    </source>
</evidence>
<dbReference type="OrthoDB" id="9798935at2"/>
<evidence type="ECO:0000259" key="6">
    <source>
        <dbReference type="Pfam" id="PF24568"/>
    </source>
</evidence>
<evidence type="ECO:0000256" key="1">
    <source>
        <dbReference type="ARBA" id="ARBA00022729"/>
    </source>
</evidence>
<reference evidence="7 10" key="2">
    <citation type="submission" date="2019-07" db="EMBL/GenBank/DDBJ databases">
        <title>Whole genome shotgun sequence of Alkalibacterium putridalgicola NBRC 103243.</title>
        <authorList>
            <person name="Hosoyama A."/>
            <person name="Uohara A."/>
            <person name="Ohji S."/>
            <person name="Ichikawa N."/>
        </authorList>
    </citation>
    <scope>NUCLEOTIDE SEQUENCE [LARGE SCALE GENOMIC DNA]</scope>
    <source>
        <strain evidence="7 10">NBRC 103243</strain>
    </source>
</reference>
<feature type="domain" description="3D" evidence="5">
    <location>
        <begin position="313"/>
        <end position="374"/>
    </location>
</feature>
<dbReference type="EMBL" id="BJUX01000004">
    <property type="protein sequence ID" value="GEK88517.1"/>
    <property type="molecule type" value="Genomic_DNA"/>
</dbReference>
<evidence type="ECO:0000259" key="5">
    <source>
        <dbReference type="Pfam" id="PF06725"/>
    </source>
</evidence>
<evidence type="ECO:0000313" key="9">
    <source>
        <dbReference type="Proteomes" id="UP000198548"/>
    </source>
</evidence>
<dbReference type="InterPro" id="IPR051933">
    <property type="entry name" value="Resuscitation_pf_RpfB"/>
</dbReference>
<dbReference type="AlphaFoldDB" id="A0A1H7URZ0"/>
<evidence type="ECO:0000256" key="3">
    <source>
        <dbReference type="SAM" id="MobiDB-lite"/>
    </source>
</evidence>
<dbReference type="InterPro" id="IPR010611">
    <property type="entry name" value="3D_dom"/>
</dbReference>
<proteinExistence type="predicted"/>
<keyword evidence="2" id="KW-0175">Coiled coil</keyword>
<dbReference type="GO" id="GO:0019867">
    <property type="term" value="C:outer membrane"/>
    <property type="evidence" value="ECO:0007669"/>
    <property type="project" value="InterPro"/>
</dbReference>
<keyword evidence="10" id="KW-1185">Reference proteome</keyword>
<feature type="region of interest" description="Disordered" evidence="3">
    <location>
        <begin position="231"/>
        <end position="296"/>
    </location>
</feature>
<name>A0A1H7URZ0_9LACT</name>
<keyword evidence="1 4" id="KW-0732">Signal</keyword>
<feature type="coiled-coil region" evidence="2">
    <location>
        <begin position="146"/>
        <end position="226"/>
    </location>
</feature>
<dbReference type="RefSeq" id="WP_091488524.1">
    <property type="nucleotide sequence ID" value="NZ_BJUX01000004.1"/>
</dbReference>
<dbReference type="PANTHER" id="PTHR39160">
    <property type="entry name" value="CELL WALL-BINDING PROTEIN YOCH"/>
    <property type="match status" value="1"/>
</dbReference>
<feature type="chain" id="PRO_5011777523" evidence="4">
    <location>
        <begin position="27"/>
        <end position="375"/>
    </location>
</feature>
<dbReference type="EMBL" id="FOBL01000019">
    <property type="protein sequence ID" value="SEL99197.1"/>
    <property type="molecule type" value="Genomic_DNA"/>
</dbReference>
<accession>A0A1H7URZ0</accession>
<evidence type="ECO:0000313" key="10">
    <source>
        <dbReference type="Proteomes" id="UP000321425"/>
    </source>
</evidence>
<dbReference type="Proteomes" id="UP000198548">
    <property type="component" value="Unassembled WGS sequence"/>
</dbReference>